<reference evidence="3 4" key="1">
    <citation type="submission" date="2017-09" db="EMBL/GenBank/DDBJ databases">
        <title>Depth-based differentiation of microbial function through sediment-hosted aquifers and enrichment of novel symbionts in the deep terrestrial subsurface.</title>
        <authorList>
            <person name="Probst A.J."/>
            <person name="Ladd B."/>
            <person name="Jarett J.K."/>
            <person name="Geller-Mcgrath D.E."/>
            <person name="Sieber C.M."/>
            <person name="Emerson J.B."/>
            <person name="Anantharaman K."/>
            <person name="Thomas B.C."/>
            <person name="Malmstrom R."/>
            <person name="Stieglmeier M."/>
            <person name="Klingl A."/>
            <person name="Woyke T."/>
            <person name="Ryan C.M."/>
            <person name="Banfield J.F."/>
        </authorList>
    </citation>
    <scope>NUCLEOTIDE SEQUENCE [LARGE SCALE GENOMIC DNA]</scope>
    <source>
        <strain evidence="3">CG17_big_fil_post_rev_8_21_14_2_50_48_46</strain>
    </source>
</reference>
<organism evidence="3 4">
    <name type="scientific">bacterium (Candidatus Blackallbacteria) CG17_big_fil_post_rev_8_21_14_2_50_48_46</name>
    <dbReference type="NCBI Taxonomy" id="2014261"/>
    <lineage>
        <taxon>Bacteria</taxon>
        <taxon>Candidatus Blackallbacteria</taxon>
    </lineage>
</organism>
<feature type="signal peptide" evidence="2">
    <location>
        <begin position="1"/>
        <end position="23"/>
    </location>
</feature>
<evidence type="ECO:0000313" key="3">
    <source>
        <dbReference type="EMBL" id="PIW18647.1"/>
    </source>
</evidence>
<dbReference type="AlphaFoldDB" id="A0A2M7G982"/>
<evidence type="ECO:0000256" key="1">
    <source>
        <dbReference type="SAM" id="MobiDB-lite"/>
    </source>
</evidence>
<feature type="region of interest" description="Disordered" evidence="1">
    <location>
        <begin position="36"/>
        <end position="58"/>
    </location>
</feature>
<keyword evidence="2" id="KW-0732">Signal</keyword>
<feature type="chain" id="PRO_5014915334" description="DUF5666 domain-containing protein" evidence="2">
    <location>
        <begin position="24"/>
        <end position="385"/>
    </location>
</feature>
<feature type="compositionally biased region" description="Low complexity" evidence="1">
    <location>
        <begin position="36"/>
        <end position="48"/>
    </location>
</feature>
<name>A0A2M7G982_9BACT</name>
<dbReference type="PROSITE" id="PS51257">
    <property type="entry name" value="PROKAR_LIPOPROTEIN"/>
    <property type="match status" value="1"/>
</dbReference>
<proteinExistence type="predicted"/>
<comment type="caution">
    <text evidence="3">The sequence shown here is derived from an EMBL/GenBank/DDBJ whole genome shotgun (WGS) entry which is preliminary data.</text>
</comment>
<evidence type="ECO:0000256" key="2">
    <source>
        <dbReference type="SAM" id="SignalP"/>
    </source>
</evidence>
<evidence type="ECO:0008006" key="5">
    <source>
        <dbReference type="Google" id="ProtNLM"/>
    </source>
</evidence>
<evidence type="ECO:0000313" key="4">
    <source>
        <dbReference type="Proteomes" id="UP000231019"/>
    </source>
</evidence>
<dbReference type="Proteomes" id="UP000231019">
    <property type="component" value="Unassembled WGS sequence"/>
</dbReference>
<sequence length="385" mass="42699">MSRRKWFSGLMTLSALLLITACGGDRSDTLVPGMPYYNPNQDNQYNPKPDTHGYNPAQPGSSSFSVLKNVFLRVDPEIGVNISHLEGRLEPKRAGDPVIFDDVRSFVFNIYAGQLAIDAANITRLKNKYTFNYPDSPLKDIEISFTPGRISMKGKMKQVIWVPFEMEGTVQPAHDGTLIMIPDSIRVAGIPAKGLMDAVGLQTSKLLKLAGDRGVQLQGNNILLDCTKLFPPPQINGKIVAVDVQSNQLVLHFDNGQRAPKRLPPDISARSYMHVYGGNFLIMNELQRGAELQMVDMNPADPFDFYLGEYKRHLKAGYVKVMNDMGSLITLMPDYSKISSTNVWDQYPGGQPTTVPGSAMRSMSASTRGRATQNFMPALSYWTQN</sequence>
<protein>
    <recommendedName>
        <fullName evidence="5">DUF5666 domain-containing protein</fullName>
    </recommendedName>
</protein>
<gene>
    <name evidence="3" type="ORF">COW36_04965</name>
</gene>
<accession>A0A2M7G982</accession>
<dbReference type="EMBL" id="PFFQ01000012">
    <property type="protein sequence ID" value="PIW18647.1"/>
    <property type="molecule type" value="Genomic_DNA"/>
</dbReference>